<feature type="non-terminal residue" evidence="2">
    <location>
        <position position="1"/>
    </location>
</feature>
<evidence type="ECO:0000313" key="3">
    <source>
        <dbReference type="Proteomes" id="UP000326062"/>
    </source>
</evidence>
<name>A0A5J5MQS0_MUNRE</name>
<comment type="caution">
    <text evidence="2">The sequence shown here is derived from an EMBL/GenBank/DDBJ whole genome shotgun (WGS) entry which is preliminary data.</text>
</comment>
<feature type="compositionally biased region" description="Polar residues" evidence="1">
    <location>
        <begin position="25"/>
        <end position="34"/>
    </location>
</feature>
<dbReference type="InterPro" id="IPR040779">
    <property type="entry name" value="DUF5538"/>
</dbReference>
<dbReference type="Proteomes" id="UP000326062">
    <property type="component" value="Chromosome 2"/>
</dbReference>
<sequence length="94" mass="9908">DGGGSRRHALGAPYSAPPEPASGTARGTPTSQTIARPAGPPRRTKLMVRSAPPTQRPPTDWRVSGLLCQTSYTERGLGFHPQNLGRVGGSCFQL</sequence>
<evidence type="ECO:0000313" key="2">
    <source>
        <dbReference type="EMBL" id="KAB0382640.1"/>
    </source>
</evidence>
<gene>
    <name evidence="2" type="ORF">FD755_004557</name>
</gene>
<reference evidence="2 3" key="1">
    <citation type="submission" date="2019-06" db="EMBL/GenBank/DDBJ databases">
        <title>Discovery of a novel chromosome fission-fusion reversal in muntjac.</title>
        <authorList>
            <person name="Mudd A.B."/>
            <person name="Bredeson J.V."/>
            <person name="Baum R."/>
            <person name="Hockemeyer D."/>
            <person name="Rokhsar D.S."/>
        </authorList>
    </citation>
    <scope>NUCLEOTIDE SEQUENCE [LARGE SCALE GENOMIC DNA]</scope>
    <source>
        <strain evidence="2">UCam_UCB_Mr</strain>
        <tissue evidence="2">Fibroblast cell line</tissue>
    </source>
</reference>
<dbReference type="AlphaFoldDB" id="A0A5J5MQS0"/>
<dbReference type="Pfam" id="PF17692">
    <property type="entry name" value="DUF5538"/>
    <property type="match status" value="1"/>
</dbReference>
<protein>
    <submittedName>
        <fullName evidence="2">Uncharacterized protein</fullName>
    </submittedName>
</protein>
<organism evidence="2 3">
    <name type="scientific">Muntiacus reevesi</name>
    <name type="common">Reeves' muntjac</name>
    <name type="synonym">Cervus reevesi</name>
    <dbReference type="NCBI Taxonomy" id="9886"/>
    <lineage>
        <taxon>Eukaryota</taxon>
        <taxon>Metazoa</taxon>
        <taxon>Chordata</taxon>
        <taxon>Craniata</taxon>
        <taxon>Vertebrata</taxon>
        <taxon>Euteleostomi</taxon>
        <taxon>Mammalia</taxon>
        <taxon>Eutheria</taxon>
        <taxon>Laurasiatheria</taxon>
        <taxon>Artiodactyla</taxon>
        <taxon>Ruminantia</taxon>
        <taxon>Pecora</taxon>
        <taxon>Cervidae</taxon>
        <taxon>Muntiacinae</taxon>
        <taxon>Muntiacus</taxon>
    </lineage>
</organism>
<keyword evidence="3" id="KW-1185">Reference proteome</keyword>
<dbReference type="EMBL" id="VCEB01000002">
    <property type="protein sequence ID" value="KAB0382640.1"/>
    <property type="molecule type" value="Genomic_DNA"/>
</dbReference>
<feature type="region of interest" description="Disordered" evidence="1">
    <location>
        <begin position="1"/>
        <end position="62"/>
    </location>
</feature>
<accession>A0A5J5MQS0</accession>
<evidence type="ECO:0000256" key="1">
    <source>
        <dbReference type="SAM" id="MobiDB-lite"/>
    </source>
</evidence>
<proteinExistence type="predicted"/>